<evidence type="ECO:0000256" key="5">
    <source>
        <dbReference type="SAM" id="MobiDB-lite"/>
    </source>
</evidence>
<protein>
    <submittedName>
        <fullName evidence="10">Uncharacterized protein LOC116197937</fullName>
    </submittedName>
</protein>
<keyword evidence="9" id="KW-1185">Reference proteome</keyword>
<evidence type="ECO:0000256" key="3">
    <source>
        <dbReference type="ARBA" id="ARBA00022771"/>
    </source>
</evidence>
<feature type="domain" description="DC1" evidence="6">
    <location>
        <begin position="57"/>
        <end position="99"/>
    </location>
</feature>
<sequence length="288" mass="31588">MIRAKSKMNSSRTFKRSQSTASSSFPPHHPPYVPKKTPLVEFPASPQLILGEEIVHFSHPHPLSKIDLPDLYTCAGCKEYGAGKRFTCQQCDYQLHEFCGLAPQTLKGHPLHYQHQLAFLSKPVKSGIAKSKCDVCAKPIKGYRFRCVACPFRMHPSCEMLQDEVIFPSHPHALRLLPSTAQASSAGDSAGFMCGECGRKRSGRVYRCTGCDYHLHAVCAKGAVNGLYDNGIKGLEKPGMLVVAAKLASRVVVDFIGGLIEGIGESVGEVLVQNVARGRCYSRRRAEE</sequence>
<dbReference type="OrthoDB" id="1909414at2759"/>
<dbReference type="PANTHER" id="PTHR47841:SF3">
    <property type="entry name" value="OS09G0492800 PROTEIN"/>
    <property type="match status" value="1"/>
</dbReference>
<organism evidence="7 8">
    <name type="scientific">Punica granatum</name>
    <name type="common">Pomegranate</name>
    <dbReference type="NCBI Taxonomy" id="22663"/>
    <lineage>
        <taxon>Eukaryota</taxon>
        <taxon>Viridiplantae</taxon>
        <taxon>Streptophyta</taxon>
        <taxon>Embryophyta</taxon>
        <taxon>Tracheophyta</taxon>
        <taxon>Spermatophyta</taxon>
        <taxon>Magnoliopsida</taxon>
        <taxon>eudicotyledons</taxon>
        <taxon>Gunneridae</taxon>
        <taxon>Pentapetalae</taxon>
        <taxon>rosids</taxon>
        <taxon>malvids</taxon>
        <taxon>Myrtales</taxon>
        <taxon>Lythraceae</taxon>
        <taxon>Punica</taxon>
    </lineage>
</organism>
<keyword evidence="2" id="KW-0677">Repeat</keyword>
<dbReference type="Gene3D" id="3.30.60.90">
    <property type="match status" value="1"/>
</dbReference>
<evidence type="ECO:0000256" key="4">
    <source>
        <dbReference type="ARBA" id="ARBA00022833"/>
    </source>
</evidence>
<dbReference type="GeneID" id="116197937"/>
<reference evidence="8" key="1">
    <citation type="journal article" date="2017" name="Plant J.">
        <title>The pomegranate (Punica granatum L.) genome and the genomics of punicalagin biosynthesis.</title>
        <authorList>
            <person name="Qin G."/>
            <person name="Xu C."/>
            <person name="Ming R."/>
            <person name="Tang H."/>
            <person name="Guyot R."/>
            <person name="Kramer E.M."/>
            <person name="Hu Y."/>
            <person name="Yi X."/>
            <person name="Qi Y."/>
            <person name="Xu X."/>
            <person name="Gao Z."/>
            <person name="Pan H."/>
            <person name="Jian J."/>
            <person name="Tian Y."/>
            <person name="Yue Z."/>
            <person name="Xu Y."/>
        </authorList>
    </citation>
    <scope>NUCLEOTIDE SEQUENCE [LARGE SCALE GENOMIC DNA]</scope>
    <source>
        <strain evidence="8">cv. Dabenzi</strain>
    </source>
</reference>
<accession>A0A218X8V5</accession>
<dbReference type="Proteomes" id="UP000515151">
    <property type="component" value="Chromosome 1"/>
</dbReference>
<keyword evidence="1" id="KW-0479">Metal-binding</keyword>
<keyword evidence="4" id="KW-0862">Zinc</keyword>
<dbReference type="GO" id="GO:0008270">
    <property type="term" value="F:zinc ion binding"/>
    <property type="evidence" value="ECO:0007669"/>
    <property type="project" value="UniProtKB-KW"/>
</dbReference>
<evidence type="ECO:0000313" key="7">
    <source>
        <dbReference type="EMBL" id="OWM81139.1"/>
    </source>
</evidence>
<evidence type="ECO:0000256" key="1">
    <source>
        <dbReference type="ARBA" id="ARBA00022723"/>
    </source>
</evidence>
<feature type="domain" description="DC1" evidence="6">
    <location>
        <begin position="168"/>
        <end position="220"/>
    </location>
</feature>
<evidence type="ECO:0000313" key="9">
    <source>
        <dbReference type="Proteomes" id="UP000515151"/>
    </source>
</evidence>
<dbReference type="AlphaFoldDB" id="A0A218X8V5"/>
<feature type="region of interest" description="Disordered" evidence="5">
    <location>
        <begin position="1"/>
        <end position="30"/>
    </location>
</feature>
<dbReference type="PANTHER" id="PTHR47841">
    <property type="entry name" value="DIACYLGLYCEROL KINASE THETA-LIKE-RELATED"/>
    <property type="match status" value="1"/>
</dbReference>
<evidence type="ECO:0000313" key="8">
    <source>
        <dbReference type="Proteomes" id="UP000197138"/>
    </source>
</evidence>
<feature type="domain" description="DC1" evidence="6">
    <location>
        <begin position="111"/>
        <end position="158"/>
    </location>
</feature>
<feature type="compositionally biased region" description="Polar residues" evidence="5">
    <location>
        <begin position="7"/>
        <end position="25"/>
    </location>
</feature>
<proteinExistence type="predicted"/>
<dbReference type="RefSeq" id="XP_031384082.1">
    <property type="nucleotide sequence ID" value="XM_031528222.1"/>
</dbReference>
<evidence type="ECO:0000259" key="6">
    <source>
        <dbReference type="Pfam" id="PF03107"/>
    </source>
</evidence>
<dbReference type="EMBL" id="MTKT01002214">
    <property type="protein sequence ID" value="OWM81139.1"/>
    <property type="molecule type" value="Genomic_DNA"/>
</dbReference>
<reference evidence="7" key="2">
    <citation type="submission" date="2017-06" db="EMBL/GenBank/DDBJ databases">
        <title>The pomegranate genome and the genomics of punicalagin biosynthesis.</title>
        <authorList>
            <person name="Xu C."/>
        </authorList>
    </citation>
    <scope>NUCLEOTIDE SEQUENCE [LARGE SCALE GENOMIC DNA]</scope>
    <source>
        <tissue evidence="7">Fresh leaf</tissue>
    </source>
</reference>
<dbReference type="Pfam" id="PF03107">
    <property type="entry name" value="C1_2"/>
    <property type="match status" value="3"/>
</dbReference>
<dbReference type="InterPro" id="IPR004146">
    <property type="entry name" value="DC1"/>
</dbReference>
<dbReference type="InterPro" id="IPR043145">
    <property type="entry name" value="Znf_ZZ_sf"/>
</dbReference>
<keyword evidence="3" id="KW-0863">Zinc-finger</keyword>
<dbReference type="InterPro" id="IPR046349">
    <property type="entry name" value="C1-like_sf"/>
</dbReference>
<name>A0A218X8V5_PUNGR</name>
<gene>
    <name evidence="10" type="primary">LOC116197937</name>
    <name evidence="7" type="ORF">CDL15_Pgr007170</name>
</gene>
<dbReference type="Proteomes" id="UP000197138">
    <property type="component" value="Unassembled WGS sequence"/>
</dbReference>
<evidence type="ECO:0000313" key="10">
    <source>
        <dbReference type="RefSeq" id="XP_031384082.1"/>
    </source>
</evidence>
<dbReference type="SUPFAM" id="SSF57889">
    <property type="entry name" value="Cysteine-rich domain"/>
    <property type="match status" value="1"/>
</dbReference>
<reference evidence="10" key="4">
    <citation type="submission" date="2025-04" db="UniProtKB">
        <authorList>
            <consortium name="RefSeq"/>
        </authorList>
    </citation>
    <scope>IDENTIFICATION</scope>
    <source>
        <tissue evidence="10">Leaf</tissue>
    </source>
</reference>
<reference evidence="9" key="3">
    <citation type="journal article" date="2020" name="Plant Biotechnol. J.">
        <title>The pomegranate (Punica granatum L.) draft genome dissects genetic divergence between soft- and hard-seeded cultivars.</title>
        <authorList>
            <person name="Luo X."/>
            <person name="Li H."/>
            <person name="Wu Z."/>
            <person name="Yao W."/>
            <person name="Zhao P."/>
            <person name="Cao D."/>
            <person name="Yu H."/>
            <person name="Li K."/>
            <person name="Poudel K."/>
            <person name="Zhao D."/>
            <person name="Zhang F."/>
            <person name="Xia X."/>
            <person name="Chen L."/>
            <person name="Wang Q."/>
            <person name="Jing D."/>
            <person name="Cao S."/>
        </authorList>
    </citation>
    <scope>NUCLEOTIDE SEQUENCE [LARGE SCALE GENOMIC DNA]</scope>
</reference>
<evidence type="ECO:0000256" key="2">
    <source>
        <dbReference type="ARBA" id="ARBA00022737"/>
    </source>
</evidence>